<reference evidence="1" key="1">
    <citation type="journal article" date="2018" name="Genome Biol.">
        <title>SKESA: strategic k-mer extension for scrupulous assemblies.</title>
        <authorList>
            <person name="Souvorov A."/>
            <person name="Agarwala R."/>
            <person name="Lipman D.J."/>
        </authorList>
    </citation>
    <scope>NUCLEOTIDE SEQUENCE</scope>
    <source>
        <strain evidence="1">Salmonella enterica</strain>
        <strain evidence="2">U310</strain>
    </source>
</reference>
<organism evidence="1">
    <name type="scientific">Salmonella typhimurium</name>
    <dbReference type="NCBI Taxonomy" id="90371"/>
    <lineage>
        <taxon>Bacteria</taxon>
        <taxon>Pseudomonadati</taxon>
        <taxon>Pseudomonadota</taxon>
        <taxon>Gammaproteobacteria</taxon>
        <taxon>Enterobacterales</taxon>
        <taxon>Enterobacteriaceae</taxon>
        <taxon>Salmonella</taxon>
    </lineage>
</organism>
<accession>A0A6X8PYP0</accession>
<evidence type="ECO:0000313" key="2">
    <source>
        <dbReference type="EMBL" id="HAD0191214.1"/>
    </source>
</evidence>
<protein>
    <submittedName>
        <fullName evidence="1">Uncharacterized protein</fullName>
    </submittedName>
</protein>
<proteinExistence type="predicted"/>
<dbReference type="EMBL" id="DAANJX010000062">
    <property type="protein sequence ID" value="HAD0191214.1"/>
    <property type="molecule type" value="Genomic_DNA"/>
</dbReference>
<gene>
    <name evidence="2" type="ORF">G0L78_23680</name>
    <name evidence="1" type="ORF">GBV60_24455</name>
</gene>
<sequence length="60" mass="6911">MNALSALLTKIEQASPTQRDKGTTFENLCVQYFLHEPKYAELYSDVLSYGSAWKKEIILR</sequence>
<name>A0A6X8PYP0_SALTM</name>
<reference evidence="1" key="2">
    <citation type="submission" date="2019-10" db="EMBL/GenBank/DDBJ databases">
        <authorList>
            <consortium name="NCBI Pathogen Detection Project"/>
        </authorList>
    </citation>
    <scope>NUCLEOTIDE SEQUENCE</scope>
    <source>
        <strain evidence="1">Salmonella enterica</strain>
        <strain evidence="2">U310</strain>
    </source>
</reference>
<evidence type="ECO:0000313" key="1">
    <source>
        <dbReference type="EMBL" id="HAB2129240.1"/>
    </source>
</evidence>
<dbReference type="AlphaFoldDB" id="A0A6X8PYP0"/>
<dbReference type="EMBL" id="DAAFZF010000054">
    <property type="protein sequence ID" value="HAB2129240.1"/>
    <property type="molecule type" value="Genomic_DNA"/>
</dbReference>
<comment type="caution">
    <text evidence="1">The sequence shown here is derived from an EMBL/GenBank/DDBJ whole genome shotgun (WGS) entry which is preliminary data.</text>
</comment>